<dbReference type="EMBL" id="NKHF01000044">
    <property type="protein sequence ID" value="PCK31796.1"/>
    <property type="molecule type" value="Genomic_DNA"/>
</dbReference>
<sequence>MNINKLILLSAAISLNAMATIAETDLKPLNLPVSNINTLKPASTTGVTPVFKKDSGVTIIPVAIADPDKTIKVQHGIAFVESAKTDSEGYYKGDVLSDDMGNSKVVSGNIKVHYEGNLNDISSTFDLIVIKDFGNNVALVKPRNEKAELKDIQNKLIQTAAVKAARVELLGSTMRAF</sequence>
<name>A0A2A5JQU8_PSEO7</name>
<keyword evidence="1" id="KW-0732">Signal</keyword>
<evidence type="ECO:0000256" key="1">
    <source>
        <dbReference type="SAM" id="SignalP"/>
    </source>
</evidence>
<dbReference type="AlphaFoldDB" id="A0A2A5JQU8"/>
<feature type="signal peptide" evidence="1">
    <location>
        <begin position="1"/>
        <end position="19"/>
    </location>
</feature>
<accession>A0A2A5JQU8</accession>
<dbReference type="Proteomes" id="UP000228621">
    <property type="component" value="Unassembled WGS sequence"/>
</dbReference>
<dbReference type="RefSeq" id="WP_099642022.1">
    <property type="nucleotide sequence ID" value="NZ_NKHF01000044.1"/>
</dbReference>
<proteinExistence type="predicted"/>
<keyword evidence="3" id="KW-1185">Reference proteome</keyword>
<gene>
    <name evidence="2" type="ORF">CEX98_10465</name>
</gene>
<reference evidence="3" key="1">
    <citation type="journal article" date="2019" name="Genome Announc.">
        <title>Draft Genome Sequence of Pseudoalteromonas piscicida Strain 36Y ROTHPW, an Hypersaline Seawater Isolate from the South Coast of Sonora, Mexico.</title>
        <authorList>
            <person name="Sanchez-Diaz R."/>
            <person name="Molina-Garza Z.J."/>
            <person name="Cruz-Suarez L.E."/>
            <person name="Selvin J."/>
            <person name="Kiran G.S."/>
            <person name="Ibarra-Gamez J.C."/>
            <person name="Gomez-Gil B."/>
            <person name="Galaviz-Silva L."/>
        </authorList>
    </citation>
    <scope>NUCLEOTIDE SEQUENCE [LARGE SCALE GENOMIC DNA]</scope>
    <source>
        <strain evidence="3">36Y_RITHPW</strain>
    </source>
</reference>
<protein>
    <submittedName>
        <fullName evidence="2">Uncharacterized protein</fullName>
    </submittedName>
</protein>
<comment type="caution">
    <text evidence="2">The sequence shown here is derived from an EMBL/GenBank/DDBJ whole genome shotgun (WGS) entry which is preliminary data.</text>
</comment>
<feature type="chain" id="PRO_5012336762" evidence="1">
    <location>
        <begin position="20"/>
        <end position="177"/>
    </location>
</feature>
<evidence type="ECO:0000313" key="3">
    <source>
        <dbReference type="Proteomes" id="UP000228621"/>
    </source>
</evidence>
<organism evidence="2 3">
    <name type="scientific">Pseudoalteromonas piscicida</name>
    <dbReference type="NCBI Taxonomy" id="43662"/>
    <lineage>
        <taxon>Bacteria</taxon>
        <taxon>Pseudomonadati</taxon>
        <taxon>Pseudomonadota</taxon>
        <taxon>Gammaproteobacteria</taxon>
        <taxon>Alteromonadales</taxon>
        <taxon>Pseudoalteromonadaceae</taxon>
        <taxon>Pseudoalteromonas</taxon>
    </lineage>
</organism>
<evidence type="ECO:0000313" key="2">
    <source>
        <dbReference type="EMBL" id="PCK31796.1"/>
    </source>
</evidence>